<comment type="subcellular location">
    <subcellularLocation>
        <location evidence="1">Cell membrane</location>
        <topology evidence="1">Multi-pass membrane protein</topology>
    </subcellularLocation>
</comment>
<evidence type="ECO:0000313" key="10">
    <source>
        <dbReference type="Proteomes" id="UP000646244"/>
    </source>
</evidence>
<dbReference type="PANTHER" id="PTHR30509:SF9">
    <property type="entry name" value="MULTIDRUG RESISTANCE PROTEIN MDTO"/>
    <property type="match status" value="1"/>
</dbReference>
<evidence type="ECO:0000256" key="4">
    <source>
        <dbReference type="ARBA" id="ARBA00022989"/>
    </source>
</evidence>
<comment type="similarity">
    <text evidence="6">Belongs to the YccS/YhfK family.</text>
</comment>
<organism evidence="9 10">
    <name type="scientific">Streptomyces cinnamoneus</name>
    <name type="common">Streptoverticillium cinnamoneum</name>
    <dbReference type="NCBI Taxonomy" id="53446"/>
    <lineage>
        <taxon>Bacteria</taxon>
        <taxon>Bacillati</taxon>
        <taxon>Actinomycetota</taxon>
        <taxon>Actinomycetes</taxon>
        <taxon>Kitasatosporales</taxon>
        <taxon>Streptomycetaceae</taxon>
        <taxon>Streptomyces</taxon>
        <taxon>Streptomyces cinnamoneus group</taxon>
    </lineage>
</organism>
<evidence type="ECO:0000256" key="6">
    <source>
        <dbReference type="ARBA" id="ARBA00043993"/>
    </source>
</evidence>
<name>A0A918WDD2_STRCJ</name>
<feature type="domain" description="Integral membrane bound transporter" evidence="8">
    <location>
        <begin position="215"/>
        <end position="341"/>
    </location>
</feature>
<evidence type="ECO:0000256" key="5">
    <source>
        <dbReference type="ARBA" id="ARBA00023136"/>
    </source>
</evidence>
<proteinExistence type="inferred from homology"/>
<feature type="transmembrane region" description="Helical" evidence="7">
    <location>
        <begin position="297"/>
        <end position="316"/>
    </location>
</feature>
<reference evidence="9" key="2">
    <citation type="submission" date="2020-09" db="EMBL/GenBank/DDBJ databases">
        <authorList>
            <person name="Sun Q."/>
            <person name="Ohkuma M."/>
        </authorList>
    </citation>
    <scope>NUCLEOTIDE SEQUENCE</scope>
    <source>
        <strain evidence="9">JCM 4633</strain>
    </source>
</reference>
<evidence type="ECO:0000256" key="2">
    <source>
        <dbReference type="ARBA" id="ARBA00022475"/>
    </source>
</evidence>
<keyword evidence="3 7" id="KW-0812">Transmembrane</keyword>
<evidence type="ECO:0000256" key="7">
    <source>
        <dbReference type="SAM" id="Phobius"/>
    </source>
</evidence>
<accession>A0A918WDD2</accession>
<feature type="transmembrane region" description="Helical" evidence="7">
    <location>
        <begin position="157"/>
        <end position="177"/>
    </location>
</feature>
<protein>
    <recommendedName>
        <fullName evidence="8">Integral membrane bound transporter domain-containing protein</fullName>
    </recommendedName>
</protein>
<dbReference type="RefSeq" id="WP_190107604.1">
    <property type="nucleotide sequence ID" value="NZ_BMVB01000001.1"/>
</dbReference>
<dbReference type="InterPro" id="IPR049453">
    <property type="entry name" value="Memb_transporter_dom"/>
</dbReference>
<keyword evidence="2" id="KW-1003">Cell membrane</keyword>
<evidence type="ECO:0000256" key="1">
    <source>
        <dbReference type="ARBA" id="ARBA00004651"/>
    </source>
</evidence>
<feature type="transmembrane region" description="Helical" evidence="7">
    <location>
        <begin position="328"/>
        <end position="346"/>
    </location>
</feature>
<dbReference type="Pfam" id="PF13515">
    <property type="entry name" value="FUSC_2"/>
    <property type="match status" value="1"/>
</dbReference>
<feature type="transmembrane region" description="Helical" evidence="7">
    <location>
        <begin position="80"/>
        <end position="99"/>
    </location>
</feature>
<dbReference type="AlphaFoldDB" id="A0A918WDD2"/>
<dbReference type="EMBL" id="BMVB01000001">
    <property type="protein sequence ID" value="GHC32844.1"/>
    <property type="molecule type" value="Genomic_DNA"/>
</dbReference>
<evidence type="ECO:0000259" key="8">
    <source>
        <dbReference type="Pfam" id="PF13515"/>
    </source>
</evidence>
<dbReference type="Proteomes" id="UP000646244">
    <property type="component" value="Unassembled WGS sequence"/>
</dbReference>
<comment type="caution">
    <text evidence="9">The sequence shown here is derived from an EMBL/GenBank/DDBJ whole genome shotgun (WGS) entry which is preliminary data.</text>
</comment>
<dbReference type="PANTHER" id="PTHR30509">
    <property type="entry name" value="P-HYDROXYBENZOIC ACID EFFLUX PUMP SUBUNIT-RELATED"/>
    <property type="match status" value="1"/>
</dbReference>
<evidence type="ECO:0000256" key="3">
    <source>
        <dbReference type="ARBA" id="ARBA00022692"/>
    </source>
</evidence>
<reference evidence="9" key="1">
    <citation type="journal article" date="2014" name="Int. J. Syst. Evol. Microbiol.">
        <title>Complete genome sequence of Corynebacterium casei LMG S-19264T (=DSM 44701T), isolated from a smear-ripened cheese.</title>
        <authorList>
            <consortium name="US DOE Joint Genome Institute (JGI-PGF)"/>
            <person name="Walter F."/>
            <person name="Albersmeier A."/>
            <person name="Kalinowski J."/>
            <person name="Ruckert C."/>
        </authorList>
    </citation>
    <scope>NUCLEOTIDE SEQUENCE</scope>
    <source>
        <strain evidence="9">JCM 4633</strain>
    </source>
</reference>
<dbReference type="GO" id="GO:0005886">
    <property type="term" value="C:plasma membrane"/>
    <property type="evidence" value="ECO:0007669"/>
    <property type="project" value="UniProtKB-SubCell"/>
</dbReference>
<feature type="transmembrane region" description="Helical" evidence="7">
    <location>
        <begin position="259"/>
        <end position="285"/>
    </location>
</feature>
<keyword evidence="4 7" id="KW-1133">Transmembrane helix</keyword>
<gene>
    <name evidence="9" type="ORF">GCM10010507_01470</name>
</gene>
<sequence>MAKPSRPLPRPLPLPLRGLLRLGPAAPHWPRPAFSAAVAMATADFTLLALGRLDLALYTAAGALCALYGHDRPYAVRARTVAAVVLGTVAGVGVALVSASLTGCAPLLILLASLVAAVQRMFCDASRIGPPGNVVLTFVTSTAFFVPQRPADVPGHLALVLAAGALAWLVCMAPALVRPHGPAGPRRPGPGVMARLRPGSPLLPVGARVAAGATLAGWAALALGSAHPYWAVVTAAAVFQANTTLSWHRAVQRVVGNLLGLLLFTALLPLTRLGAVALVLVALALQIGAEAVMARNYWLGSVCVTPMALVLGEFGGAHPAAGLVADRWTGTLVGVTAGLFVCALVTNRRATDRVEGALRHAAAARAAAAELLDAAAPAGPAAGPARDRLARALLELREATDVAAGEWWQRPLPGERVAAEERAGQRVLAALDERTATAPAAAG</sequence>
<keyword evidence="5 7" id="KW-0472">Membrane</keyword>
<evidence type="ECO:0000313" key="9">
    <source>
        <dbReference type="EMBL" id="GHC32844.1"/>
    </source>
</evidence>